<proteinExistence type="predicted"/>
<name>A0A5K7ZZ52_9BACT</name>
<protein>
    <submittedName>
        <fullName evidence="1">Uncharacterized protein</fullName>
    </submittedName>
</protein>
<evidence type="ECO:0000313" key="2">
    <source>
        <dbReference type="Proteomes" id="UP000425960"/>
    </source>
</evidence>
<accession>A0A5K7ZZ52</accession>
<dbReference type="EMBL" id="AP021876">
    <property type="protein sequence ID" value="BBO85434.1"/>
    <property type="molecule type" value="Genomic_DNA"/>
</dbReference>
<gene>
    <name evidence="1" type="ORF">DSCO28_60000</name>
</gene>
<sequence length="49" mass="5514">MILRGHSDSPIRIETDTEKGACASAIIGLWAPAFRAQYQMPVYCKYLLK</sequence>
<evidence type="ECO:0000313" key="1">
    <source>
        <dbReference type="EMBL" id="BBO85434.1"/>
    </source>
</evidence>
<reference evidence="1 2" key="1">
    <citation type="submission" date="2019-11" db="EMBL/GenBank/DDBJ databases">
        <title>Comparative genomics of hydrocarbon-degrading Desulfosarcina strains.</title>
        <authorList>
            <person name="Watanabe M."/>
            <person name="Kojima H."/>
            <person name="Fukui M."/>
        </authorList>
    </citation>
    <scope>NUCLEOTIDE SEQUENCE [LARGE SCALE GENOMIC DNA]</scope>
    <source>
        <strain evidence="1 2">28bB2T</strain>
    </source>
</reference>
<dbReference type="AlphaFoldDB" id="A0A5K7ZZ52"/>
<dbReference type="Proteomes" id="UP000425960">
    <property type="component" value="Chromosome"/>
</dbReference>
<organism evidence="1 2">
    <name type="scientific">Desulfosarcina ovata subsp. sediminis</name>
    <dbReference type="NCBI Taxonomy" id="885957"/>
    <lineage>
        <taxon>Bacteria</taxon>
        <taxon>Pseudomonadati</taxon>
        <taxon>Thermodesulfobacteriota</taxon>
        <taxon>Desulfobacteria</taxon>
        <taxon>Desulfobacterales</taxon>
        <taxon>Desulfosarcinaceae</taxon>
        <taxon>Desulfosarcina</taxon>
    </lineage>
</organism>
<dbReference type="KEGG" id="dov:DSCO28_60000"/>